<dbReference type="Proteomes" id="UP001562425">
    <property type="component" value="Unassembled WGS sequence"/>
</dbReference>
<reference evidence="12 13" key="1">
    <citation type="submission" date="2024-05" db="EMBL/GenBank/DDBJ databases">
        <title>Culex pipiens pipiens assembly and annotation.</title>
        <authorList>
            <person name="Alout H."/>
            <person name="Durand T."/>
        </authorList>
    </citation>
    <scope>NUCLEOTIDE SEQUENCE [LARGE SCALE GENOMIC DNA]</scope>
    <source>
        <strain evidence="12">HA-2024</strain>
        <tissue evidence="12">Whole body</tissue>
    </source>
</reference>
<keyword evidence="7 9" id="KW-0788">Thiol protease</keyword>
<dbReference type="Pfam" id="PF21403">
    <property type="entry name" value="OTU1_UBXL"/>
    <property type="match status" value="1"/>
</dbReference>
<keyword evidence="5 9" id="KW-0833">Ubl conjugation pathway</keyword>
<protein>
    <recommendedName>
        <fullName evidence="9">Ubiquitin thioesterase OTU</fullName>
        <ecNumber evidence="9">3.4.19.12</ecNumber>
    </recommendedName>
</protein>
<keyword evidence="6 9" id="KW-0378">Hydrolase</keyword>
<dbReference type="GO" id="GO:0004843">
    <property type="term" value="F:cysteine-type deubiquitinase activity"/>
    <property type="evidence" value="ECO:0007669"/>
    <property type="project" value="UniProtKB-UniRule"/>
</dbReference>
<dbReference type="Gene3D" id="3.90.70.80">
    <property type="match status" value="1"/>
</dbReference>
<feature type="transmembrane region" description="Helical" evidence="10">
    <location>
        <begin position="388"/>
        <end position="407"/>
    </location>
</feature>
<evidence type="ECO:0000256" key="3">
    <source>
        <dbReference type="ARBA" id="ARBA00022723"/>
    </source>
</evidence>
<keyword evidence="4" id="KW-0863">Zinc-finger</keyword>
<dbReference type="AlphaFoldDB" id="A0ABD1D801"/>
<keyword evidence="10" id="KW-0812">Transmembrane</keyword>
<evidence type="ECO:0000313" key="13">
    <source>
        <dbReference type="Proteomes" id="UP001562425"/>
    </source>
</evidence>
<evidence type="ECO:0000256" key="10">
    <source>
        <dbReference type="SAM" id="Phobius"/>
    </source>
</evidence>
<dbReference type="InterPro" id="IPR038765">
    <property type="entry name" value="Papain-like_cys_pep_sf"/>
</dbReference>
<keyword evidence="3" id="KW-0479">Metal-binding</keyword>
<dbReference type="GO" id="GO:0005737">
    <property type="term" value="C:cytoplasm"/>
    <property type="evidence" value="ECO:0007669"/>
    <property type="project" value="UniProtKB-SubCell"/>
</dbReference>
<dbReference type="GO" id="GO:0008270">
    <property type="term" value="F:zinc ion binding"/>
    <property type="evidence" value="ECO:0007669"/>
    <property type="project" value="UniProtKB-KW"/>
</dbReference>
<dbReference type="PROSITE" id="PS00028">
    <property type="entry name" value="ZINC_FINGER_C2H2_1"/>
    <property type="match status" value="1"/>
</dbReference>
<dbReference type="InterPro" id="IPR013087">
    <property type="entry name" value="Znf_C2H2_type"/>
</dbReference>
<keyword evidence="10" id="KW-1133">Transmembrane helix</keyword>
<dbReference type="InterPro" id="IPR048857">
    <property type="entry name" value="OTU1_Ubl"/>
</dbReference>
<dbReference type="FunFam" id="3.10.20.90:FF:000096">
    <property type="entry name" value="Ubiquitin thioesterase OTU1"/>
    <property type="match status" value="1"/>
</dbReference>
<accession>A0ABD1D801</accession>
<sequence>MPGLTLKLKTKTGQQHIVSNLDKDGTTVGALKQKITELTAIPGAGLHAVLGFPPFKQLDFSRDEAPIASIGISNGDTLIVEEKQLSQAERDQLEAAKRLEQDEKLAKELAAQEGGDLGVGGGFGGILLKQVVPSDNSCLFTSIGFVLTGKVDPESSQYMRQIIAATVNGNKQEYNEGILGRPNDEYCAWILQPESWGGAIEVSILSAYHGIEFDVVDITNAIINRFGEDRNYGMRAFLLFDGIHYDPLYLESTSGEPPKTIFPIEDNAVYLQAEQLAQEAKSSRQFTDVNKFTLKCNNCGIFLKGQVEAQQHAKETTHVNFGEIFRLLITMGNNESHQIQRQHQNRLIAMEKIVAESEKFAQKQSIVVENLRHRVRTLECRTEALEKIVHAAGLLIAVLLVALLVVLNCRSHHN</sequence>
<dbReference type="SUPFAM" id="SSF54236">
    <property type="entry name" value="Ubiquitin-like"/>
    <property type="match status" value="1"/>
</dbReference>
<evidence type="ECO:0000313" key="12">
    <source>
        <dbReference type="EMBL" id="KAL1395761.1"/>
    </source>
</evidence>
<comment type="function">
    <text evidence="9">Hydrolase that can remove conjugated ubiquitin from proteins and may therefore play an important regulatory role at the level of protein turnover by preventing degradation.</text>
</comment>
<organism evidence="12 13">
    <name type="scientific">Culex pipiens pipiens</name>
    <name type="common">Northern house mosquito</name>
    <dbReference type="NCBI Taxonomy" id="38569"/>
    <lineage>
        <taxon>Eukaryota</taxon>
        <taxon>Metazoa</taxon>
        <taxon>Ecdysozoa</taxon>
        <taxon>Arthropoda</taxon>
        <taxon>Hexapoda</taxon>
        <taxon>Insecta</taxon>
        <taxon>Pterygota</taxon>
        <taxon>Neoptera</taxon>
        <taxon>Endopterygota</taxon>
        <taxon>Diptera</taxon>
        <taxon>Nematocera</taxon>
        <taxon>Culicoidea</taxon>
        <taxon>Culicidae</taxon>
        <taxon>Culicinae</taxon>
        <taxon>Culicini</taxon>
        <taxon>Culex</taxon>
        <taxon>Culex</taxon>
    </lineage>
</organism>
<proteinExistence type="predicted"/>
<dbReference type="PROSITE" id="PS50802">
    <property type="entry name" value="OTU"/>
    <property type="match status" value="1"/>
</dbReference>
<dbReference type="EMBL" id="JBEHCU010006997">
    <property type="protein sequence ID" value="KAL1395761.1"/>
    <property type="molecule type" value="Genomic_DNA"/>
</dbReference>
<dbReference type="CDD" id="cd17059">
    <property type="entry name" value="Ubl_OTU1"/>
    <property type="match status" value="1"/>
</dbReference>
<evidence type="ECO:0000256" key="6">
    <source>
        <dbReference type="ARBA" id="ARBA00022801"/>
    </source>
</evidence>
<dbReference type="EC" id="3.4.19.12" evidence="9"/>
<evidence type="ECO:0000256" key="1">
    <source>
        <dbReference type="ARBA" id="ARBA00000707"/>
    </source>
</evidence>
<keyword evidence="10" id="KW-0472">Membrane</keyword>
<dbReference type="SUPFAM" id="SSF54001">
    <property type="entry name" value="Cysteine proteinases"/>
    <property type="match status" value="1"/>
</dbReference>
<dbReference type="Gene3D" id="3.10.20.90">
    <property type="entry name" value="Phosphatidylinositol 3-kinase Catalytic Subunit, Chain A, domain 1"/>
    <property type="match status" value="1"/>
</dbReference>
<keyword evidence="2" id="KW-0645">Protease</keyword>
<feature type="domain" description="OTU" evidence="11">
    <location>
        <begin position="127"/>
        <end position="251"/>
    </location>
</feature>
<keyword evidence="8" id="KW-0862">Zinc</keyword>
<evidence type="ECO:0000256" key="5">
    <source>
        <dbReference type="ARBA" id="ARBA00022786"/>
    </source>
</evidence>
<dbReference type="PANTHER" id="PTHR13312">
    <property type="entry name" value="HIV-INDUCED PROTEIN-7-LIKE PROTEASE"/>
    <property type="match status" value="1"/>
</dbReference>
<comment type="subcellular location">
    <subcellularLocation>
        <location evidence="9">Cytoplasm</location>
    </subcellularLocation>
</comment>
<evidence type="ECO:0000256" key="8">
    <source>
        <dbReference type="ARBA" id="ARBA00022833"/>
    </source>
</evidence>
<keyword evidence="9" id="KW-0963">Cytoplasm</keyword>
<gene>
    <name evidence="12" type="ORF">pipiens_011005</name>
</gene>
<dbReference type="CDD" id="cd22745">
    <property type="entry name" value="OTU_OTU1"/>
    <property type="match status" value="1"/>
</dbReference>
<dbReference type="Pfam" id="PF24560">
    <property type="entry name" value="zf-C2H2_OTU1_C"/>
    <property type="match status" value="1"/>
</dbReference>
<keyword evidence="13" id="KW-1185">Reference proteome</keyword>
<dbReference type="InterPro" id="IPR029071">
    <property type="entry name" value="Ubiquitin-like_domsf"/>
</dbReference>
<evidence type="ECO:0000256" key="7">
    <source>
        <dbReference type="ARBA" id="ARBA00022807"/>
    </source>
</evidence>
<evidence type="ECO:0000256" key="4">
    <source>
        <dbReference type="ARBA" id="ARBA00022771"/>
    </source>
</evidence>
<dbReference type="GO" id="GO:0006508">
    <property type="term" value="P:proteolysis"/>
    <property type="evidence" value="ECO:0007669"/>
    <property type="project" value="UniProtKB-KW"/>
</dbReference>
<name>A0ABD1D801_CULPP</name>
<comment type="catalytic activity">
    <reaction evidence="1 9">
        <text>Thiol-dependent hydrolysis of ester, thioester, amide, peptide and isopeptide bonds formed by the C-terminal Gly of ubiquitin (a 76-residue protein attached to proteins as an intracellular targeting signal).</text>
        <dbReference type="EC" id="3.4.19.12"/>
    </reaction>
</comment>
<evidence type="ECO:0000259" key="11">
    <source>
        <dbReference type="PROSITE" id="PS50802"/>
    </source>
</evidence>
<dbReference type="InterPro" id="IPR057766">
    <property type="entry name" value="Znf-C2H2_OTU1-like_C"/>
</dbReference>
<dbReference type="PANTHER" id="PTHR13312:SF0">
    <property type="entry name" value="UBIQUITIN THIOESTERASE OTU1"/>
    <property type="match status" value="1"/>
</dbReference>
<evidence type="ECO:0000256" key="9">
    <source>
        <dbReference type="RuleBase" id="RU367104"/>
    </source>
</evidence>
<dbReference type="InterPro" id="IPR003323">
    <property type="entry name" value="OTU_dom"/>
</dbReference>
<dbReference type="Pfam" id="PF02338">
    <property type="entry name" value="OTU"/>
    <property type="match status" value="1"/>
</dbReference>
<comment type="caution">
    <text evidence="12">The sequence shown here is derived from an EMBL/GenBank/DDBJ whole genome shotgun (WGS) entry which is preliminary data.</text>
</comment>
<evidence type="ECO:0000256" key="2">
    <source>
        <dbReference type="ARBA" id="ARBA00022670"/>
    </source>
</evidence>